<keyword evidence="5 10" id="KW-0436">Ligase</keyword>
<dbReference type="InterPro" id="IPR041525">
    <property type="entry name" value="N/Namide_PRibTrfase"/>
</dbReference>
<dbReference type="Pfam" id="PF17956">
    <property type="entry name" value="NAPRTase_C"/>
    <property type="match status" value="1"/>
</dbReference>
<evidence type="ECO:0000256" key="3">
    <source>
        <dbReference type="ARBA" id="ARBA00013236"/>
    </source>
</evidence>
<protein>
    <recommendedName>
        <fullName evidence="3 10">Nicotinate phosphoribosyltransferase</fullName>
        <ecNumber evidence="3 10">6.3.4.21</ecNumber>
    </recommendedName>
</protein>
<comment type="PTM">
    <text evidence="10">Transiently phosphorylated on a His residue during the reaction cycle. Phosphorylation strongly increases the affinity for substrates and increases the rate of nicotinate D-ribonucleotide production. Dephosphorylation regenerates the low-affinity form of the enzyme, leading to product release.</text>
</comment>
<evidence type="ECO:0000259" key="11">
    <source>
        <dbReference type="Pfam" id="PF04095"/>
    </source>
</evidence>
<accession>A0A7S3K7T5</accession>
<dbReference type="PIRSF" id="PIRSF000484">
    <property type="entry name" value="NAPRT"/>
    <property type="match status" value="1"/>
</dbReference>
<evidence type="ECO:0000259" key="12">
    <source>
        <dbReference type="Pfam" id="PF17767"/>
    </source>
</evidence>
<dbReference type="CDD" id="cd01570">
    <property type="entry name" value="NAPRTase_A"/>
    <property type="match status" value="1"/>
</dbReference>
<keyword evidence="6 10" id="KW-0662">Pyridine nucleotide biosynthesis</keyword>
<comment type="pathway">
    <text evidence="1 10">Cofactor biosynthesis; NAD(+) biosynthesis; nicotinate D-ribonucleotide from nicotinate: step 1/1.</text>
</comment>
<name>A0A7S3K7T5_9STRA</name>
<evidence type="ECO:0000256" key="8">
    <source>
        <dbReference type="ARBA" id="ARBA00023426"/>
    </source>
</evidence>
<evidence type="ECO:0000256" key="9">
    <source>
        <dbReference type="ARBA" id="ARBA00048668"/>
    </source>
</evidence>
<dbReference type="InterPro" id="IPR041619">
    <property type="entry name" value="NAPRTase_C"/>
</dbReference>
<dbReference type="SUPFAM" id="SSF54675">
    <property type="entry name" value="Nicotinate/Quinolinate PRTase N-terminal domain-like"/>
    <property type="match status" value="1"/>
</dbReference>
<dbReference type="PANTHER" id="PTHR11098">
    <property type="entry name" value="NICOTINATE PHOSPHORIBOSYLTRANSFERASE"/>
    <property type="match status" value="1"/>
</dbReference>
<reference evidence="14" key="1">
    <citation type="submission" date="2021-01" db="EMBL/GenBank/DDBJ databases">
        <authorList>
            <person name="Corre E."/>
            <person name="Pelletier E."/>
            <person name="Niang G."/>
            <person name="Scheremetjew M."/>
            <person name="Finn R."/>
            <person name="Kale V."/>
            <person name="Holt S."/>
            <person name="Cochrane G."/>
            <person name="Meng A."/>
            <person name="Brown T."/>
            <person name="Cohen L."/>
        </authorList>
    </citation>
    <scope>NUCLEOTIDE SEQUENCE</scope>
    <source>
        <strain evidence="14">CCMP1510</strain>
    </source>
</reference>
<comment type="catalytic activity">
    <reaction evidence="9 10">
        <text>5-phospho-alpha-D-ribose 1-diphosphate + nicotinate + ATP + H2O = nicotinate beta-D-ribonucleotide + ADP + phosphate + diphosphate</text>
        <dbReference type="Rhea" id="RHEA:36163"/>
        <dbReference type="ChEBI" id="CHEBI:15377"/>
        <dbReference type="ChEBI" id="CHEBI:30616"/>
        <dbReference type="ChEBI" id="CHEBI:32544"/>
        <dbReference type="ChEBI" id="CHEBI:33019"/>
        <dbReference type="ChEBI" id="CHEBI:43474"/>
        <dbReference type="ChEBI" id="CHEBI:57502"/>
        <dbReference type="ChEBI" id="CHEBI:58017"/>
        <dbReference type="ChEBI" id="CHEBI:456216"/>
        <dbReference type="EC" id="6.3.4.21"/>
    </reaction>
</comment>
<dbReference type="Pfam" id="PF17767">
    <property type="entry name" value="NAPRTase_N"/>
    <property type="match status" value="1"/>
</dbReference>
<dbReference type="NCBIfam" id="TIGR01513">
    <property type="entry name" value="NAPRTase_put"/>
    <property type="match status" value="1"/>
</dbReference>
<gene>
    <name evidence="14" type="ORF">ALAG00032_LOCUS15841</name>
</gene>
<evidence type="ECO:0000313" key="14">
    <source>
        <dbReference type="EMBL" id="CAE0375037.1"/>
    </source>
</evidence>
<dbReference type="Gene3D" id="3.20.140.10">
    <property type="entry name" value="nicotinate phosphoribosyltransferase"/>
    <property type="match status" value="2"/>
</dbReference>
<evidence type="ECO:0000256" key="10">
    <source>
        <dbReference type="RuleBase" id="RU365100"/>
    </source>
</evidence>
<dbReference type="InterPro" id="IPR006405">
    <property type="entry name" value="Nic_PRibTrfase_pncB"/>
</dbReference>
<dbReference type="GO" id="GO:0016740">
    <property type="term" value="F:transferase activity"/>
    <property type="evidence" value="ECO:0007669"/>
    <property type="project" value="UniProtKB-KW"/>
</dbReference>
<dbReference type="InterPro" id="IPR013785">
    <property type="entry name" value="Aldolase_TIM"/>
</dbReference>
<evidence type="ECO:0000256" key="7">
    <source>
        <dbReference type="ARBA" id="ARBA00022679"/>
    </source>
</evidence>
<dbReference type="UniPathway" id="UPA00253">
    <property type="reaction ID" value="UER00457"/>
</dbReference>
<evidence type="ECO:0000256" key="2">
    <source>
        <dbReference type="ARBA" id="ARBA00010897"/>
    </source>
</evidence>
<sequence length="563" mass="63043">MTEFAASQDGPRNPLVNPLLTDFYQLSMAYAYWRQNRHEERACFEVFFRSNPFGGEFTVFAGLEEVLRFIDSFEFKEDEIDFVRSILPNAEDAFFAWLERLNCKKIKMFAIKEGTVVFPYEPLLRIEGPLAIAQMIETTVLNLINYPSLVCTNAARYRLAVGSEKKLFEFGARRAQGPDGALSASRYAYMGGFDGTSHVLAAKLFSIPVSGTQAHAFVQSFTSLDDLPNDSLCVGHVDSLKLTALQWRKELGYNENDPKFYHIHDGEFAAFIAYAYAFPTKFIALVDTYSTLDSGLKNFVCVLLALAQAGFIAVGCRIDSGDLAYLSLCAQDLFQQLANRIESKQIQASWLTNTQRSDAIHALRTQKIIASNDINESVLLSLRDQNHAIDAFGVGTHLVTCHNQPALGCVYKLVEINNKPTIKVSNDLSKTTIPCAKQPYRLISAHGLMLLDLLVPTNHAAPEIGERILCRHPFDHQKKAYVTPAKVIPLHKLVYDGGATEAVQSRPSLDDIKNYVEKQLRLVRYDILRSLNPTPYKVSVSPQLFSFFVGLLESNEPIRELVA</sequence>
<dbReference type="InterPro" id="IPR036068">
    <property type="entry name" value="Nicotinate_pribotase-like_C"/>
</dbReference>
<dbReference type="EMBL" id="HBIJ01023933">
    <property type="protein sequence ID" value="CAE0375037.1"/>
    <property type="molecule type" value="Transcribed_RNA"/>
</dbReference>
<evidence type="ECO:0000259" key="13">
    <source>
        <dbReference type="Pfam" id="PF17956"/>
    </source>
</evidence>
<keyword evidence="4" id="KW-0597">Phosphoprotein</keyword>
<dbReference type="Pfam" id="PF04095">
    <property type="entry name" value="NAPRTase"/>
    <property type="match status" value="1"/>
</dbReference>
<dbReference type="Gene3D" id="3.20.20.70">
    <property type="entry name" value="Aldolase class I"/>
    <property type="match status" value="1"/>
</dbReference>
<dbReference type="SUPFAM" id="SSF51690">
    <property type="entry name" value="Nicotinate/Quinolinate PRTase C-terminal domain-like"/>
    <property type="match status" value="1"/>
</dbReference>
<evidence type="ECO:0000256" key="6">
    <source>
        <dbReference type="ARBA" id="ARBA00022642"/>
    </source>
</evidence>
<dbReference type="InterPro" id="IPR007229">
    <property type="entry name" value="Nic_PRibTrfase-Fam"/>
</dbReference>
<evidence type="ECO:0000256" key="5">
    <source>
        <dbReference type="ARBA" id="ARBA00022598"/>
    </source>
</evidence>
<organism evidence="14">
    <name type="scientific">Aureoumbra lagunensis</name>
    <dbReference type="NCBI Taxonomy" id="44058"/>
    <lineage>
        <taxon>Eukaryota</taxon>
        <taxon>Sar</taxon>
        <taxon>Stramenopiles</taxon>
        <taxon>Ochrophyta</taxon>
        <taxon>Pelagophyceae</taxon>
        <taxon>Pelagomonadales</taxon>
        <taxon>Aureoumbra</taxon>
    </lineage>
</organism>
<evidence type="ECO:0000256" key="4">
    <source>
        <dbReference type="ARBA" id="ARBA00022553"/>
    </source>
</evidence>
<dbReference type="InterPro" id="IPR040727">
    <property type="entry name" value="NAPRTase_N"/>
</dbReference>
<feature type="domain" description="Nicotinate phosphoribosyltransferase C-terminal" evidence="13">
    <location>
        <begin position="437"/>
        <end position="547"/>
    </location>
</feature>
<dbReference type="GO" id="GO:0004516">
    <property type="term" value="F:nicotinate phosphoribosyltransferase activity"/>
    <property type="evidence" value="ECO:0007669"/>
    <property type="project" value="UniProtKB-UniRule"/>
</dbReference>
<comment type="function">
    <text evidence="8">Catalyzes the first step in the biosynthesis of NAD from nicotinic acid, the ATP-dependent synthesis of beta-nicotinate D-ribonucleotide from nicotinate and 5-phospho-D-ribose 1-phosphate. Helps prevent cellular oxidative stress via its role in NAD biosynthesis.</text>
</comment>
<dbReference type="GO" id="GO:0034355">
    <property type="term" value="P:NAD+ biosynthetic process via the salvage pathway"/>
    <property type="evidence" value="ECO:0007669"/>
    <property type="project" value="TreeGrafter"/>
</dbReference>
<feature type="domain" description="Nicotinate phosphoribosyltransferase N-terminal" evidence="12">
    <location>
        <begin position="19"/>
        <end position="145"/>
    </location>
</feature>
<keyword evidence="7 10" id="KW-0808">Transferase</keyword>
<proteinExistence type="inferred from homology"/>
<feature type="domain" description="Nicotinate/nicotinamide phosphoribosyltransferase" evidence="11">
    <location>
        <begin position="166"/>
        <end position="432"/>
    </location>
</feature>
<dbReference type="AlphaFoldDB" id="A0A7S3K7T5"/>
<dbReference type="PANTHER" id="PTHR11098:SF1">
    <property type="entry name" value="NICOTINATE PHOSPHORIBOSYLTRANSFERASE"/>
    <property type="match status" value="1"/>
</dbReference>
<evidence type="ECO:0000256" key="1">
    <source>
        <dbReference type="ARBA" id="ARBA00004952"/>
    </source>
</evidence>
<comment type="similarity">
    <text evidence="2 10">Belongs to the NAPRTase family.</text>
</comment>
<dbReference type="EC" id="6.3.4.21" evidence="3 10"/>
<dbReference type="GO" id="GO:0005829">
    <property type="term" value="C:cytosol"/>
    <property type="evidence" value="ECO:0007669"/>
    <property type="project" value="TreeGrafter"/>
</dbReference>